<dbReference type="Proteomes" id="UP000019804">
    <property type="component" value="Unassembled WGS sequence"/>
</dbReference>
<dbReference type="RefSeq" id="XP_040641084.1">
    <property type="nucleotide sequence ID" value="XM_040781133.1"/>
</dbReference>
<dbReference type="EMBL" id="KK088415">
    <property type="protein sequence ID" value="EYE97396.1"/>
    <property type="molecule type" value="Genomic_DNA"/>
</dbReference>
<keyword evidence="2" id="KW-1185">Reference proteome</keyword>
<evidence type="ECO:0000313" key="2">
    <source>
        <dbReference type="Proteomes" id="UP000019804"/>
    </source>
</evidence>
<dbReference type="AlphaFoldDB" id="A0A017SKT8"/>
<dbReference type="HOGENOM" id="CLU_2372419_0_0_1"/>
<proteinExistence type="predicted"/>
<gene>
    <name evidence="1" type="ORF">EURHEDRAFT_409626</name>
</gene>
<sequence length="95" mass="11215">MAGYEWLKEELAVAAYYASEGVPHHVLVQLLHQRNFTRTMVAVRNQLNVMRISDEIDVNEVIKPTDEDQEILNKYHIKRSLQISYFMRRVVRALD</sequence>
<dbReference type="GeneID" id="63696257"/>
<evidence type="ECO:0000313" key="1">
    <source>
        <dbReference type="EMBL" id="EYE97396.1"/>
    </source>
</evidence>
<reference evidence="2" key="1">
    <citation type="journal article" date="2014" name="Nat. Commun.">
        <title>Genomic adaptations of the halophilic Dead Sea filamentous fungus Eurotium rubrum.</title>
        <authorList>
            <person name="Kis-Papo T."/>
            <person name="Weig A.R."/>
            <person name="Riley R."/>
            <person name="Persoh D."/>
            <person name="Salamov A."/>
            <person name="Sun H."/>
            <person name="Lipzen A."/>
            <person name="Wasser S.P."/>
            <person name="Rambold G."/>
            <person name="Grigoriev I.V."/>
            <person name="Nevo E."/>
        </authorList>
    </citation>
    <scope>NUCLEOTIDE SEQUENCE [LARGE SCALE GENOMIC DNA]</scope>
    <source>
        <strain evidence="2">CBS 135680</strain>
    </source>
</reference>
<dbReference type="OrthoDB" id="4480108at2759"/>
<organism evidence="1 2">
    <name type="scientific">Aspergillus ruber (strain CBS 135680)</name>
    <dbReference type="NCBI Taxonomy" id="1388766"/>
    <lineage>
        <taxon>Eukaryota</taxon>
        <taxon>Fungi</taxon>
        <taxon>Dikarya</taxon>
        <taxon>Ascomycota</taxon>
        <taxon>Pezizomycotina</taxon>
        <taxon>Eurotiomycetes</taxon>
        <taxon>Eurotiomycetidae</taxon>
        <taxon>Eurotiales</taxon>
        <taxon>Aspergillaceae</taxon>
        <taxon>Aspergillus</taxon>
        <taxon>Aspergillus subgen. Aspergillus</taxon>
    </lineage>
</organism>
<name>A0A017SKT8_ASPRC</name>
<protein>
    <submittedName>
        <fullName evidence="1">Uncharacterized protein</fullName>
    </submittedName>
</protein>
<accession>A0A017SKT8</accession>